<dbReference type="SUPFAM" id="SSF56601">
    <property type="entry name" value="beta-lactamase/transpeptidase-like"/>
    <property type="match status" value="1"/>
</dbReference>
<dbReference type="OrthoDB" id="428260at2759"/>
<evidence type="ECO:0000313" key="4">
    <source>
        <dbReference type="EMBL" id="KAF2137025.1"/>
    </source>
</evidence>
<dbReference type="Gene3D" id="3.40.710.10">
    <property type="entry name" value="DD-peptidase/beta-lactamase superfamily"/>
    <property type="match status" value="1"/>
</dbReference>
<evidence type="ECO:0000259" key="3">
    <source>
        <dbReference type="Pfam" id="PF00144"/>
    </source>
</evidence>
<dbReference type="InterPro" id="IPR050789">
    <property type="entry name" value="Diverse_Enzym_Activities"/>
</dbReference>
<dbReference type="EMBL" id="ML995508">
    <property type="protein sequence ID" value="KAF2137025.1"/>
    <property type="molecule type" value="Genomic_DNA"/>
</dbReference>
<dbReference type="RefSeq" id="XP_033392743.1">
    <property type="nucleotide sequence ID" value="XM_033545058.1"/>
</dbReference>
<proteinExistence type="inferred from homology"/>
<dbReference type="Pfam" id="PF00144">
    <property type="entry name" value="Beta-lactamase"/>
    <property type="match status" value="1"/>
</dbReference>
<evidence type="ECO:0000256" key="1">
    <source>
        <dbReference type="ARBA" id="ARBA00009009"/>
    </source>
</evidence>
<evidence type="ECO:0000313" key="5">
    <source>
        <dbReference type="Proteomes" id="UP000799438"/>
    </source>
</evidence>
<protein>
    <recommendedName>
        <fullName evidence="3">Beta-lactamase-related domain-containing protein</fullName>
    </recommendedName>
</protein>
<keyword evidence="2" id="KW-0378">Hydrolase</keyword>
<accession>A0A6A6B190</accession>
<gene>
    <name evidence="4" type="ORF">K452DRAFT_329444</name>
</gene>
<reference evidence="4" key="1">
    <citation type="journal article" date="2020" name="Stud. Mycol.">
        <title>101 Dothideomycetes genomes: a test case for predicting lifestyles and emergence of pathogens.</title>
        <authorList>
            <person name="Haridas S."/>
            <person name="Albert R."/>
            <person name="Binder M."/>
            <person name="Bloem J."/>
            <person name="Labutti K."/>
            <person name="Salamov A."/>
            <person name="Andreopoulos B."/>
            <person name="Baker S."/>
            <person name="Barry K."/>
            <person name="Bills G."/>
            <person name="Bluhm B."/>
            <person name="Cannon C."/>
            <person name="Castanera R."/>
            <person name="Culley D."/>
            <person name="Daum C."/>
            <person name="Ezra D."/>
            <person name="Gonzalez J."/>
            <person name="Henrissat B."/>
            <person name="Kuo A."/>
            <person name="Liang C."/>
            <person name="Lipzen A."/>
            <person name="Lutzoni F."/>
            <person name="Magnuson J."/>
            <person name="Mondo S."/>
            <person name="Nolan M."/>
            <person name="Ohm R."/>
            <person name="Pangilinan J."/>
            <person name="Park H.-J."/>
            <person name="Ramirez L."/>
            <person name="Alfaro M."/>
            <person name="Sun H."/>
            <person name="Tritt A."/>
            <person name="Yoshinaga Y."/>
            <person name="Zwiers L.-H."/>
            <person name="Turgeon B."/>
            <person name="Goodwin S."/>
            <person name="Spatafora J."/>
            <person name="Crous P."/>
            <person name="Grigoriev I."/>
        </authorList>
    </citation>
    <scope>NUCLEOTIDE SEQUENCE</scope>
    <source>
        <strain evidence="4">CBS 121167</strain>
    </source>
</reference>
<dbReference type="PANTHER" id="PTHR43283:SF17">
    <property type="entry name" value="(LOVD), PUTATIVE (AFU_ORTHOLOGUE AFUA_5G00920)-RELATED"/>
    <property type="match status" value="1"/>
</dbReference>
<comment type="similarity">
    <text evidence="1">Belongs to the class-A beta-lactamase family.</text>
</comment>
<evidence type="ECO:0000256" key="2">
    <source>
        <dbReference type="ARBA" id="ARBA00022801"/>
    </source>
</evidence>
<keyword evidence="5" id="KW-1185">Reference proteome</keyword>
<dbReference type="Proteomes" id="UP000799438">
    <property type="component" value="Unassembled WGS sequence"/>
</dbReference>
<dbReference type="GO" id="GO:0016787">
    <property type="term" value="F:hydrolase activity"/>
    <property type="evidence" value="ECO:0007669"/>
    <property type="project" value="UniProtKB-KW"/>
</dbReference>
<sequence length="426" mass="45675">MPPATTLDERFEQACAKGEIPHAVLLATNASGTFRYEKTFGVHDIADPARTPIAPTAIMWIASCTKLMTTLAALQCVSRGQVKLDEPVAPLLPELAAPDIITSIDDATGAPVLRKSTTPMTLRHLLTHTSGLAYDIMSGRVAAWRRSRGEPVGPKLGSVVERFATPVVFEPGTGFAYGPSIDWAGKLVERANGGQDLEAYLQANVWGPLGVRDMTFDLGRRPELGARLAGTAERGPDGRLGVNDLGDMMYTGATELMGGHGIFAPATEYIKVLRAVLARDARLGIGAELWAEAFSPQLGEGSRAALGQQLGDEQLNRIFAGTPGDPTRKDWGLGGLLTLDAVEGDDVGLLGGPVEGRRPLTMSWGGLPNLVWWVDPTAGLAGIYAAQVTPPGDKVCSDLNRVFETDVYRVYGAWREERYEGREEKL</sequence>
<name>A0A6A6B190_9PEZI</name>
<feature type="domain" description="Beta-lactamase-related" evidence="3">
    <location>
        <begin position="8"/>
        <end position="402"/>
    </location>
</feature>
<dbReference type="GeneID" id="54302553"/>
<dbReference type="AlphaFoldDB" id="A0A6A6B190"/>
<organism evidence="4 5">
    <name type="scientific">Aplosporella prunicola CBS 121167</name>
    <dbReference type="NCBI Taxonomy" id="1176127"/>
    <lineage>
        <taxon>Eukaryota</taxon>
        <taxon>Fungi</taxon>
        <taxon>Dikarya</taxon>
        <taxon>Ascomycota</taxon>
        <taxon>Pezizomycotina</taxon>
        <taxon>Dothideomycetes</taxon>
        <taxon>Dothideomycetes incertae sedis</taxon>
        <taxon>Botryosphaeriales</taxon>
        <taxon>Aplosporellaceae</taxon>
        <taxon>Aplosporella</taxon>
    </lineage>
</organism>
<dbReference type="PANTHER" id="PTHR43283">
    <property type="entry name" value="BETA-LACTAMASE-RELATED"/>
    <property type="match status" value="1"/>
</dbReference>
<dbReference type="InterPro" id="IPR012338">
    <property type="entry name" value="Beta-lactam/transpept-like"/>
</dbReference>
<dbReference type="InterPro" id="IPR001466">
    <property type="entry name" value="Beta-lactam-related"/>
</dbReference>